<proteinExistence type="inferred from homology"/>
<keyword evidence="3" id="KW-1185">Reference proteome</keyword>
<reference evidence="2" key="2">
    <citation type="submission" date="2025-09" db="UniProtKB">
        <authorList>
            <consortium name="Ensembl"/>
        </authorList>
    </citation>
    <scope>IDENTIFICATION</scope>
</reference>
<evidence type="ECO:0000256" key="1">
    <source>
        <dbReference type="ARBA" id="ARBA00005277"/>
    </source>
</evidence>
<accession>A0A8C8RTH8</accession>
<dbReference type="GO" id="GO:0000785">
    <property type="term" value="C:chromatin"/>
    <property type="evidence" value="ECO:0007669"/>
    <property type="project" value="TreeGrafter"/>
</dbReference>
<name>A0A8C8RTH8_9SAUR</name>
<protein>
    <submittedName>
        <fullName evidence="2">Uncharacterized protein</fullName>
    </submittedName>
</protein>
<dbReference type="InterPro" id="IPR032743">
    <property type="entry name" value="FAM47"/>
</dbReference>
<evidence type="ECO:0000313" key="2">
    <source>
        <dbReference type="Ensembl" id="ENSPCEP00000009420.1"/>
    </source>
</evidence>
<dbReference type="Ensembl" id="ENSPCET00000009745.1">
    <property type="protein sequence ID" value="ENSPCEP00000009420.1"/>
    <property type="gene ID" value="ENSPCEG00000007531.1"/>
</dbReference>
<dbReference type="Proteomes" id="UP000694393">
    <property type="component" value="Unplaced"/>
</dbReference>
<dbReference type="PANTHER" id="PTHR46449">
    <property type="entry name" value="ZGC:158260"/>
    <property type="match status" value="1"/>
</dbReference>
<evidence type="ECO:0000313" key="3">
    <source>
        <dbReference type="Proteomes" id="UP000694393"/>
    </source>
</evidence>
<dbReference type="PANTHER" id="PTHR46449:SF5">
    <property type="entry name" value="FAMILY WITH SEQUENCE SIMILARITY 47 MEMBER E"/>
    <property type="match status" value="1"/>
</dbReference>
<reference evidence="2" key="1">
    <citation type="submission" date="2025-08" db="UniProtKB">
        <authorList>
            <consortium name="Ensembl"/>
        </authorList>
    </citation>
    <scope>IDENTIFICATION</scope>
</reference>
<dbReference type="GO" id="GO:0045815">
    <property type="term" value="P:transcription initiation-coupled chromatin remodeling"/>
    <property type="evidence" value="ECO:0007669"/>
    <property type="project" value="TreeGrafter"/>
</dbReference>
<sequence length="97" mass="11149">IRYGAWYLDPKTWRKLKANEPLEDPNAAVDTFQNLRNQFSEKLQNQEPNSPNTDGWYLNQSPYQSQPGFWFPTLGTKKSAQNRNSSLYCTPAPLAPT</sequence>
<organism evidence="2 3">
    <name type="scientific">Pelusios castaneus</name>
    <name type="common">West African mud turtle</name>
    <dbReference type="NCBI Taxonomy" id="367368"/>
    <lineage>
        <taxon>Eukaryota</taxon>
        <taxon>Metazoa</taxon>
        <taxon>Chordata</taxon>
        <taxon>Craniata</taxon>
        <taxon>Vertebrata</taxon>
        <taxon>Euteleostomi</taxon>
        <taxon>Archelosauria</taxon>
        <taxon>Testudinata</taxon>
        <taxon>Testudines</taxon>
        <taxon>Pleurodira</taxon>
        <taxon>Pelomedusidae</taxon>
        <taxon>Pelusios</taxon>
    </lineage>
</organism>
<comment type="similarity">
    <text evidence="1">Belongs to the FAM47 family.</text>
</comment>
<dbReference type="AlphaFoldDB" id="A0A8C8RTH8"/>